<dbReference type="AlphaFoldDB" id="A0A1P8WHJ5"/>
<dbReference type="KEGG" id="fmr:Fuma_03143"/>
<organism evidence="3 4">
    <name type="scientific">Fuerstiella marisgermanici</name>
    <dbReference type="NCBI Taxonomy" id="1891926"/>
    <lineage>
        <taxon>Bacteria</taxon>
        <taxon>Pseudomonadati</taxon>
        <taxon>Planctomycetota</taxon>
        <taxon>Planctomycetia</taxon>
        <taxon>Planctomycetales</taxon>
        <taxon>Planctomycetaceae</taxon>
        <taxon>Fuerstiella</taxon>
    </lineage>
</organism>
<dbReference type="STRING" id="1891926.Fuma_03143"/>
<gene>
    <name evidence="3" type="ORF">Fuma_03143</name>
</gene>
<proteinExistence type="predicted"/>
<feature type="region of interest" description="Disordered" evidence="1">
    <location>
        <begin position="368"/>
        <end position="392"/>
    </location>
</feature>
<dbReference type="InterPro" id="IPR039448">
    <property type="entry name" value="Beta_helix"/>
</dbReference>
<protein>
    <recommendedName>
        <fullName evidence="2">Right handed beta helix domain-containing protein</fullName>
    </recommendedName>
</protein>
<dbReference type="SUPFAM" id="SSF51126">
    <property type="entry name" value="Pectin lyase-like"/>
    <property type="match status" value="1"/>
</dbReference>
<dbReference type="Gene3D" id="2.160.20.10">
    <property type="entry name" value="Single-stranded right-handed beta-helix, Pectin lyase-like"/>
    <property type="match status" value="1"/>
</dbReference>
<dbReference type="EMBL" id="CP017641">
    <property type="protein sequence ID" value="APZ93525.1"/>
    <property type="molecule type" value="Genomic_DNA"/>
</dbReference>
<dbReference type="Pfam" id="PF13229">
    <property type="entry name" value="Beta_helix"/>
    <property type="match status" value="1"/>
</dbReference>
<feature type="domain" description="Right handed beta helix" evidence="2">
    <location>
        <begin position="161"/>
        <end position="269"/>
    </location>
</feature>
<evidence type="ECO:0000313" key="4">
    <source>
        <dbReference type="Proteomes" id="UP000187735"/>
    </source>
</evidence>
<evidence type="ECO:0000259" key="2">
    <source>
        <dbReference type="Pfam" id="PF13229"/>
    </source>
</evidence>
<keyword evidence="4" id="KW-1185">Reference proteome</keyword>
<dbReference type="OrthoDB" id="259689at2"/>
<reference evidence="3 4" key="1">
    <citation type="journal article" date="2016" name="Front. Microbiol.">
        <title>Fuerstia marisgermanicae gen. nov., sp. nov., an Unusual Member of the Phylum Planctomycetes from the German Wadden Sea.</title>
        <authorList>
            <person name="Kohn T."/>
            <person name="Heuer A."/>
            <person name="Jogler M."/>
            <person name="Vollmers J."/>
            <person name="Boedeker C."/>
            <person name="Bunk B."/>
            <person name="Rast P."/>
            <person name="Borchert D."/>
            <person name="Glockner I."/>
            <person name="Freese H.M."/>
            <person name="Klenk H.P."/>
            <person name="Overmann J."/>
            <person name="Kaster A.K."/>
            <person name="Rohde M."/>
            <person name="Wiegand S."/>
            <person name="Jogler C."/>
        </authorList>
    </citation>
    <scope>NUCLEOTIDE SEQUENCE [LARGE SCALE GENOMIC DNA]</scope>
    <source>
        <strain evidence="3 4">NH11</strain>
    </source>
</reference>
<accession>A0A1P8WHJ5</accession>
<name>A0A1P8WHJ5_9PLAN</name>
<evidence type="ECO:0000256" key="1">
    <source>
        <dbReference type="SAM" id="MobiDB-lite"/>
    </source>
</evidence>
<evidence type="ECO:0000313" key="3">
    <source>
        <dbReference type="EMBL" id="APZ93525.1"/>
    </source>
</evidence>
<dbReference type="InterPro" id="IPR011050">
    <property type="entry name" value="Pectin_lyase_fold/virulence"/>
</dbReference>
<dbReference type="Proteomes" id="UP000187735">
    <property type="component" value="Chromosome"/>
</dbReference>
<sequence length="392" mass="41499">MRSSINAVIQFTLALGLLSGCSGSSAPSRFTVISPENDGVYHVRPGESIQAAIESAAANPDVKTVRVHSGTYRPSSHGQALIWFNRKHDGVVLEADGTVILTAANEEIADKSAKSFPAIVNHVVFFGDGVTSKTSISGFKISGANNYVMTTEGDQSIEPDTTNSVLQKGLFFYADGGGIKIFGRSYPTIKDTEISDNYASPCGGGISIEQAGYNHDPVSISNCVFRNNRCQITGSAVDVLVGSSATLTNCLFVGNVSNTGVNYIGGSENPYNEEHGCGALTVFPDSKVTVDRCTFTENWNGADDKGPGNTYTNSIFWMNTKAGGISPGSRYELDILDGSNVRGCLFGGSTSDLRGTIDASLNTLDASDPEFDSLYTPQSADYSGKGYRPQSK</sequence>
<dbReference type="InterPro" id="IPR012334">
    <property type="entry name" value="Pectin_lyas_fold"/>
</dbReference>
<dbReference type="RefSeq" id="WP_077024978.1">
    <property type="nucleotide sequence ID" value="NZ_CP017641.1"/>
</dbReference>
<dbReference type="PROSITE" id="PS51257">
    <property type="entry name" value="PROKAR_LIPOPROTEIN"/>
    <property type="match status" value="1"/>
</dbReference>